<dbReference type="OrthoDB" id="9813719at2"/>
<reference evidence="6 7" key="1">
    <citation type="submission" date="2017-01" db="EMBL/GenBank/DDBJ databases">
        <authorList>
            <person name="Mah S.A."/>
            <person name="Swanson W.J."/>
            <person name="Moy G.W."/>
            <person name="Vacquier V.D."/>
        </authorList>
    </citation>
    <scope>NUCLEOTIDE SEQUENCE [LARGE SCALE GENOMIC DNA]</scope>
    <source>
        <strain evidence="6 7">DSM 26375</strain>
    </source>
</reference>
<dbReference type="Proteomes" id="UP000186141">
    <property type="component" value="Unassembled WGS sequence"/>
</dbReference>
<accession>A0A1N7QBA3</accession>
<feature type="compositionally biased region" description="Low complexity" evidence="5">
    <location>
        <begin position="248"/>
        <end position="261"/>
    </location>
</feature>
<dbReference type="GO" id="GO:0032259">
    <property type="term" value="P:methylation"/>
    <property type="evidence" value="ECO:0007669"/>
    <property type="project" value="UniProtKB-KW"/>
</dbReference>
<dbReference type="RefSeq" id="WP_076533584.1">
    <property type="nucleotide sequence ID" value="NZ_BMEH01000008.1"/>
</dbReference>
<dbReference type="InterPro" id="IPR029063">
    <property type="entry name" value="SAM-dependent_MTases_sf"/>
</dbReference>
<keyword evidence="1 6" id="KW-0489">Methyltransferase</keyword>
<name>A0A1N7QBA3_9RHOB</name>
<dbReference type="Gene3D" id="3.40.50.150">
    <property type="entry name" value="Vaccinia Virus protein VP39"/>
    <property type="match status" value="1"/>
</dbReference>
<dbReference type="Pfam" id="PF00145">
    <property type="entry name" value="DNA_methylase"/>
    <property type="match status" value="1"/>
</dbReference>
<gene>
    <name evidence="6" type="ORF">SAMN05421774_10879</name>
</gene>
<dbReference type="STRING" id="1086013.SAMN05421774_10879"/>
<sequence>MTAPRAYYNDNDPQACAWLRELIARGHLPDGDVDERSILDVRSSDLAGYSTCHFFAGIGGWPYALRLAGWPDCRPVWTGSPPCQPFSVAGKSLGRDDPRHLSPKFAGLVGAARPPMLFGEQVASADVFGPAAKGNRPAFEGTPPWAWLDDLSDRLEAARYAVGASDIPSAGIGAPHIRQRTFFGAVDLDWLADLHGDGCAERRCSWPAQEHDGTARDGTIGRLGDSQQPGLEGHARYGDRGHEPGRIGPAAAGPATPASTTCRMADSSGIGWFGGRPGKAGHEPGAQQRSDGFRNAGGEQPGPTDGFWSDPDWLLCRDGKWRPVESGTFPLAHGVSARVGRLRGYGNAINPHAAAEFVRAFMASVREIRA</sequence>
<dbReference type="EMBL" id="FTOT01000008">
    <property type="protein sequence ID" value="SIT20131.1"/>
    <property type="molecule type" value="Genomic_DNA"/>
</dbReference>
<keyword evidence="3" id="KW-0680">Restriction system</keyword>
<dbReference type="AlphaFoldDB" id="A0A1N7QBA3"/>
<evidence type="ECO:0000256" key="5">
    <source>
        <dbReference type="SAM" id="MobiDB-lite"/>
    </source>
</evidence>
<feature type="region of interest" description="Disordered" evidence="5">
    <location>
        <begin position="210"/>
        <end position="310"/>
    </location>
</feature>
<evidence type="ECO:0000313" key="6">
    <source>
        <dbReference type="EMBL" id="SIT20131.1"/>
    </source>
</evidence>
<evidence type="ECO:0000256" key="2">
    <source>
        <dbReference type="ARBA" id="ARBA00022679"/>
    </source>
</evidence>
<feature type="compositionally biased region" description="Basic and acidic residues" evidence="5">
    <location>
        <begin position="233"/>
        <end position="245"/>
    </location>
</feature>
<dbReference type="SUPFAM" id="SSF53335">
    <property type="entry name" value="S-adenosyl-L-methionine-dependent methyltransferases"/>
    <property type="match status" value="1"/>
</dbReference>
<dbReference type="GO" id="GO:0003886">
    <property type="term" value="F:DNA (cytosine-5-)-methyltransferase activity"/>
    <property type="evidence" value="ECO:0007669"/>
    <property type="project" value="UniProtKB-EC"/>
</dbReference>
<organism evidence="6 7">
    <name type="scientific">Gemmobacter megaterium</name>
    <dbReference type="NCBI Taxonomy" id="1086013"/>
    <lineage>
        <taxon>Bacteria</taxon>
        <taxon>Pseudomonadati</taxon>
        <taxon>Pseudomonadota</taxon>
        <taxon>Alphaproteobacteria</taxon>
        <taxon>Rhodobacterales</taxon>
        <taxon>Paracoccaceae</taxon>
        <taxon>Gemmobacter</taxon>
    </lineage>
</organism>
<comment type="catalytic activity">
    <reaction evidence="4">
        <text>a 2'-deoxycytidine in DNA + S-adenosyl-L-methionine = a 5-methyl-2'-deoxycytidine in DNA + S-adenosyl-L-homocysteine + H(+)</text>
        <dbReference type="Rhea" id="RHEA:13681"/>
        <dbReference type="Rhea" id="RHEA-COMP:11369"/>
        <dbReference type="Rhea" id="RHEA-COMP:11370"/>
        <dbReference type="ChEBI" id="CHEBI:15378"/>
        <dbReference type="ChEBI" id="CHEBI:57856"/>
        <dbReference type="ChEBI" id="CHEBI:59789"/>
        <dbReference type="ChEBI" id="CHEBI:85452"/>
        <dbReference type="ChEBI" id="CHEBI:85454"/>
        <dbReference type="EC" id="2.1.1.37"/>
    </reaction>
</comment>
<proteinExistence type="predicted"/>
<protein>
    <submittedName>
        <fullName evidence="6">DNA (Cytosine-5)-methyltransferase 1</fullName>
    </submittedName>
</protein>
<evidence type="ECO:0000256" key="1">
    <source>
        <dbReference type="ARBA" id="ARBA00022603"/>
    </source>
</evidence>
<evidence type="ECO:0000256" key="4">
    <source>
        <dbReference type="ARBA" id="ARBA00047422"/>
    </source>
</evidence>
<keyword evidence="7" id="KW-1185">Reference proteome</keyword>
<keyword evidence="2 6" id="KW-0808">Transferase</keyword>
<dbReference type="GO" id="GO:0009307">
    <property type="term" value="P:DNA restriction-modification system"/>
    <property type="evidence" value="ECO:0007669"/>
    <property type="project" value="UniProtKB-KW"/>
</dbReference>
<evidence type="ECO:0000256" key="3">
    <source>
        <dbReference type="ARBA" id="ARBA00022747"/>
    </source>
</evidence>
<dbReference type="InterPro" id="IPR001525">
    <property type="entry name" value="C5_MeTfrase"/>
</dbReference>
<evidence type="ECO:0000313" key="7">
    <source>
        <dbReference type="Proteomes" id="UP000186141"/>
    </source>
</evidence>